<dbReference type="EMBL" id="BLIY01000006">
    <property type="protein sequence ID" value="GFE53329.1"/>
    <property type="molecule type" value="Genomic_DNA"/>
</dbReference>
<keyword evidence="4" id="KW-1185">Reference proteome</keyword>
<feature type="region of interest" description="Disordered" evidence="2">
    <location>
        <begin position="20"/>
        <end position="52"/>
    </location>
</feature>
<feature type="compositionally biased region" description="Basic residues" evidence="2">
    <location>
        <begin position="221"/>
        <end position="235"/>
    </location>
</feature>
<accession>A0A9W5T8E9</accession>
<keyword evidence="3" id="KW-0418">Kinase</keyword>
<dbReference type="GO" id="GO:0016301">
    <property type="term" value="F:kinase activity"/>
    <property type="evidence" value="ECO:0007669"/>
    <property type="project" value="UniProtKB-KW"/>
</dbReference>
<keyword evidence="1" id="KW-0175">Coiled coil</keyword>
<feature type="compositionally biased region" description="Low complexity" evidence="2">
    <location>
        <begin position="29"/>
        <end position="44"/>
    </location>
</feature>
<dbReference type="AlphaFoldDB" id="A0A9W5T8E9"/>
<evidence type="ECO:0000313" key="4">
    <source>
        <dbReference type="Proteomes" id="UP001057455"/>
    </source>
</evidence>
<dbReference type="Proteomes" id="UP001057455">
    <property type="component" value="Unassembled WGS sequence"/>
</dbReference>
<comment type="caution">
    <text evidence="3">The sequence shown here is derived from an EMBL/GenBank/DDBJ whole genome shotgun (WGS) entry which is preliminary data.</text>
</comment>
<organism evidence="3 4">
    <name type="scientific">Babesia ovis</name>
    <dbReference type="NCBI Taxonomy" id="5869"/>
    <lineage>
        <taxon>Eukaryota</taxon>
        <taxon>Sar</taxon>
        <taxon>Alveolata</taxon>
        <taxon>Apicomplexa</taxon>
        <taxon>Aconoidasida</taxon>
        <taxon>Piroplasmida</taxon>
        <taxon>Babesiidae</taxon>
        <taxon>Babesia</taxon>
    </lineage>
</organism>
<evidence type="ECO:0000256" key="2">
    <source>
        <dbReference type="SAM" id="MobiDB-lite"/>
    </source>
</evidence>
<reference evidence="3" key="1">
    <citation type="submission" date="2019-12" db="EMBL/GenBank/DDBJ databases">
        <title>Genome sequence of Babesia ovis.</title>
        <authorList>
            <person name="Yamagishi J."/>
            <person name="Sevinc F."/>
            <person name="Xuan X."/>
        </authorList>
    </citation>
    <scope>NUCLEOTIDE SEQUENCE</scope>
    <source>
        <strain evidence="3">Selcuk</strain>
    </source>
</reference>
<feature type="region of interest" description="Disordered" evidence="2">
    <location>
        <begin position="220"/>
        <end position="240"/>
    </location>
</feature>
<name>A0A9W5T8E9_BABOV</name>
<feature type="coiled-coil region" evidence="1">
    <location>
        <begin position="102"/>
        <end position="129"/>
    </location>
</feature>
<dbReference type="OrthoDB" id="365828at2759"/>
<evidence type="ECO:0000313" key="3">
    <source>
        <dbReference type="EMBL" id="GFE53329.1"/>
    </source>
</evidence>
<protein>
    <submittedName>
        <fullName evidence="3">Two-component system sensor kinase, putative</fullName>
    </submittedName>
</protein>
<keyword evidence="3" id="KW-0808">Transferase</keyword>
<sequence length="258" mass="29884">MAYQTSPREFCRIRSYPSESELSTGQHNGSTSECSSSTCDTTGSQRYESNGRLVGPRISPLHSLKRAPRQRSVQQYADSAPIICPNCDAMRMQLTEATTQCYDQWIKRIKVLEEMLQEKQNILDELQGAWYERCQLLEEEQRITTELKKEASIYIQTISDLKAENYQLRDTVGQKEELIEELCDEVKLLRDKDLHNQKLRQMDLGTIKKLRQSAEGANKCQYRKKSKGVTPRRKSTVGTSASIKKLWNRKLRKQRKSK</sequence>
<proteinExistence type="predicted"/>
<evidence type="ECO:0000256" key="1">
    <source>
        <dbReference type="SAM" id="Coils"/>
    </source>
</evidence>
<gene>
    <name evidence="3" type="ORF">BaOVIS_007330</name>
</gene>